<organism evidence="1 2">
    <name type="scientific">Alcaligenes xylosoxydans xylosoxydans</name>
    <name type="common">Achromobacter xylosoxidans</name>
    <dbReference type="NCBI Taxonomy" id="85698"/>
    <lineage>
        <taxon>Bacteria</taxon>
        <taxon>Pseudomonadati</taxon>
        <taxon>Pseudomonadota</taxon>
        <taxon>Betaproteobacteria</taxon>
        <taxon>Burkholderiales</taxon>
        <taxon>Alcaligenaceae</taxon>
        <taxon>Achromobacter</taxon>
    </lineage>
</organism>
<dbReference type="Proteomes" id="UP000060602">
    <property type="component" value="Chromosome"/>
</dbReference>
<accession>A0A109XXW4</accession>
<gene>
    <name evidence="1" type="ORF">AL504_26125</name>
</gene>
<dbReference type="RefSeq" id="WP_006390704.1">
    <property type="nucleotide sequence ID" value="NZ_CP014060.2"/>
</dbReference>
<evidence type="ECO:0000313" key="2">
    <source>
        <dbReference type="Proteomes" id="UP000060602"/>
    </source>
</evidence>
<proteinExistence type="predicted"/>
<protein>
    <submittedName>
        <fullName evidence="1">Uncharacterized protein</fullName>
    </submittedName>
</protein>
<reference evidence="2" key="1">
    <citation type="submission" date="2015-12" db="EMBL/GenBank/DDBJ databases">
        <title>FDA dAtabase for Regulatory Grade micrObial Sequences (FDA-ARGOS): Supporting development and validation of Infectious Disease Dx tests.</title>
        <authorList>
            <person name="Case J."/>
            <person name="Tallon L."/>
            <person name="Sadzewicz L."/>
            <person name="Sengamalay N."/>
            <person name="Ott S."/>
            <person name="Godinez A."/>
            <person name="Nagaraj S."/>
            <person name="Nadendla S."/>
            <person name="Sichtig H."/>
        </authorList>
    </citation>
    <scope>NUCLEOTIDE SEQUENCE [LARGE SCALE GENOMIC DNA]</scope>
    <source>
        <strain evidence="2">FDAARGOS_147</strain>
    </source>
</reference>
<dbReference type="EMBL" id="CP014060">
    <property type="protein sequence ID" value="AMG39188.1"/>
    <property type="molecule type" value="Genomic_DNA"/>
</dbReference>
<evidence type="ECO:0000313" key="1">
    <source>
        <dbReference type="EMBL" id="AMG39188.1"/>
    </source>
</evidence>
<dbReference type="AlphaFoldDB" id="A0A109XXW4"/>
<name>A0A109XXW4_ALCXX</name>
<sequence length="220" mass="24207">MHAANPSPHAQALAAQGVRFQVLAQIFPVLRHEALAPLSNATLATAMLRQAPEGAAADALQQRTQRLAGDLQQMLEDSVDVLRGLDQWLVDNGASLPAATLLKECRKLLFSQLMWSKRRVRWPDEPAPVDLPAFAARYLVMAWVLCLLPWLPEDTELELDASDPAVWHARLPAPAEAPVAPALFDPRDIENLALASGWRLERQPQCWSLHLPATATKDSA</sequence>